<evidence type="ECO:0000313" key="2">
    <source>
        <dbReference type="Proteomes" id="UP000078542"/>
    </source>
</evidence>
<dbReference type="Proteomes" id="UP000078542">
    <property type="component" value="Unassembled WGS sequence"/>
</dbReference>
<evidence type="ECO:0000313" key="1">
    <source>
        <dbReference type="EMBL" id="KYM99522.1"/>
    </source>
</evidence>
<reference evidence="1 2" key="1">
    <citation type="submission" date="2016-03" db="EMBL/GenBank/DDBJ databases">
        <title>Cyphomyrmex costatus WGS genome.</title>
        <authorList>
            <person name="Nygaard S."/>
            <person name="Hu H."/>
            <person name="Boomsma J."/>
            <person name="Zhang G."/>
        </authorList>
    </citation>
    <scope>NUCLEOTIDE SEQUENCE [LARGE SCALE GENOMIC DNA]</scope>
    <source>
        <strain evidence="1">MS0001</strain>
        <tissue evidence="1">Whole body</tissue>
    </source>
</reference>
<gene>
    <name evidence="1" type="ORF">ALC62_09704</name>
</gene>
<organism evidence="1 2">
    <name type="scientific">Cyphomyrmex costatus</name>
    <dbReference type="NCBI Taxonomy" id="456900"/>
    <lineage>
        <taxon>Eukaryota</taxon>
        <taxon>Metazoa</taxon>
        <taxon>Ecdysozoa</taxon>
        <taxon>Arthropoda</taxon>
        <taxon>Hexapoda</taxon>
        <taxon>Insecta</taxon>
        <taxon>Pterygota</taxon>
        <taxon>Neoptera</taxon>
        <taxon>Endopterygota</taxon>
        <taxon>Hymenoptera</taxon>
        <taxon>Apocrita</taxon>
        <taxon>Aculeata</taxon>
        <taxon>Formicoidea</taxon>
        <taxon>Formicidae</taxon>
        <taxon>Myrmicinae</taxon>
        <taxon>Cyphomyrmex</taxon>
    </lineage>
</organism>
<dbReference type="EMBL" id="KQ977808">
    <property type="protein sequence ID" value="KYM99522.1"/>
    <property type="molecule type" value="Genomic_DNA"/>
</dbReference>
<accession>A0A151IF50</accession>
<dbReference type="AlphaFoldDB" id="A0A151IF50"/>
<protein>
    <submittedName>
        <fullName evidence="1">Uncharacterized protein</fullName>
    </submittedName>
</protein>
<name>A0A151IF50_9HYME</name>
<proteinExistence type="predicted"/>
<sequence length="38" mass="4483">MPMLRSGSRILVEGRNSLSFVVDCLYFIQKLQFFCVRE</sequence>
<keyword evidence="2" id="KW-1185">Reference proteome</keyword>